<evidence type="ECO:0000256" key="1">
    <source>
        <dbReference type="SAM" id="MobiDB-lite"/>
    </source>
</evidence>
<evidence type="ECO:0000313" key="2">
    <source>
        <dbReference type="EMBL" id="CAK0886662.1"/>
    </source>
</evidence>
<protein>
    <recommendedName>
        <fullName evidence="4">Calmodulin</fullName>
    </recommendedName>
</protein>
<comment type="caution">
    <text evidence="2">The sequence shown here is derived from an EMBL/GenBank/DDBJ whole genome shotgun (WGS) entry which is preliminary data.</text>
</comment>
<sequence length="583" mass="64622">PLWLQSPCWPKAFASELESAALALPPPSRAPDGMGRRQGPTALAVAAATAAALAWAPRSGRLAVRATAPALALRPPPAWRAAGPPRRPALPGRRHGGRRAVSSEELSAAMGMPEDFEYEEVLQFFEEASEGRGLVTFPEATRIGIVGQMVEEEVVSLEELWVLWGRVGPAALEGFCEFFNQADELYEEKLTSNALTFRTKEEMARSGAEVGRLFQEGWDEQGLLPFEGLLKISEVADLIDEGELAKAELENVWALLPKGDGDCIDIATFRDLLAQIDDLFEYEDEANDAASDELLADAVDIRAGPQERFTVAPTIIVPGVRKAVKQALANGTLELVLTDGDVHPTKYIAGFRNPLSELGECGNCPLSRLIDGRENLRTEGRENLRAGFRELAVQEIKERFEGAARREGLIYCTLACGFLYFDWELLNRLQYDEGVRIREVWVIEVLDRPGMADQPRMRRALSAFAGWFNGEVNVLAFPSLPLFEEFIVGIPEEERAHVLMRCDAASVGDQRIEKFKALAPRPGASDLELSPDTGGLRAVSRLERRPRGIEWNQKMNQVWFERKWTDVGEPFYKVLDKVPKAAP</sequence>
<feature type="non-terminal residue" evidence="2">
    <location>
        <position position="1"/>
    </location>
</feature>
<accession>A0ABN9WJF7</accession>
<evidence type="ECO:0008006" key="4">
    <source>
        <dbReference type="Google" id="ProtNLM"/>
    </source>
</evidence>
<name>A0ABN9WJF7_9DINO</name>
<reference evidence="2" key="1">
    <citation type="submission" date="2023-10" db="EMBL/GenBank/DDBJ databases">
        <authorList>
            <person name="Chen Y."/>
            <person name="Shah S."/>
            <person name="Dougan E. K."/>
            <person name="Thang M."/>
            <person name="Chan C."/>
        </authorList>
    </citation>
    <scope>NUCLEOTIDE SEQUENCE [LARGE SCALE GENOMIC DNA]</scope>
</reference>
<keyword evidence="3" id="KW-1185">Reference proteome</keyword>
<dbReference type="Proteomes" id="UP001189429">
    <property type="component" value="Unassembled WGS sequence"/>
</dbReference>
<feature type="compositionally biased region" description="Low complexity" evidence="1">
    <location>
        <begin position="75"/>
        <end position="84"/>
    </location>
</feature>
<evidence type="ECO:0000313" key="3">
    <source>
        <dbReference type="Proteomes" id="UP001189429"/>
    </source>
</evidence>
<proteinExistence type="predicted"/>
<organism evidence="2 3">
    <name type="scientific">Prorocentrum cordatum</name>
    <dbReference type="NCBI Taxonomy" id="2364126"/>
    <lineage>
        <taxon>Eukaryota</taxon>
        <taxon>Sar</taxon>
        <taxon>Alveolata</taxon>
        <taxon>Dinophyceae</taxon>
        <taxon>Prorocentrales</taxon>
        <taxon>Prorocentraceae</taxon>
        <taxon>Prorocentrum</taxon>
    </lineage>
</organism>
<gene>
    <name evidence="2" type="ORF">PCOR1329_LOCUS67956</name>
</gene>
<feature type="region of interest" description="Disordered" evidence="1">
    <location>
        <begin position="75"/>
        <end position="98"/>
    </location>
</feature>
<dbReference type="EMBL" id="CAUYUJ010018837">
    <property type="protein sequence ID" value="CAK0886662.1"/>
    <property type="molecule type" value="Genomic_DNA"/>
</dbReference>